<dbReference type="EMBL" id="LT634361">
    <property type="protein sequence ID" value="SFZ84449.1"/>
    <property type="molecule type" value="Genomic_DNA"/>
</dbReference>
<evidence type="ECO:0000313" key="1">
    <source>
        <dbReference type="EMBL" id="SFZ84449.1"/>
    </source>
</evidence>
<reference evidence="1 2" key="1">
    <citation type="submission" date="2016-11" db="EMBL/GenBank/DDBJ databases">
        <authorList>
            <person name="Jaros S."/>
            <person name="Januszkiewicz K."/>
            <person name="Wedrychowicz H."/>
        </authorList>
    </citation>
    <scope>NUCLEOTIDE SEQUENCE [LARGE SCALE GENOMIC DNA]</scope>
    <source>
        <strain evidence="1">NCIMB 2154T</strain>
    </source>
</reference>
<dbReference type="Proteomes" id="UP000231564">
    <property type="component" value="Chromosome MARIT"/>
</dbReference>
<proteinExistence type="predicted"/>
<dbReference type="GeneID" id="47724209"/>
<name>A0A2H1ED13_9FLAO</name>
<dbReference type="KEGG" id="tmar:MARIT_2753"/>
<gene>
    <name evidence="1" type="ORF">MARIT_2753</name>
</gene>
<organism evidence="1 2">
    <name type="scientific">Tenacibaculum maritimum NCIMB 2154</name>
    <dbReference type="NCBI Taxonomy" id="1349785"/>
    <lineage>
        <taxon>Bacteria</taxon>
        <taxon>Pseudomonadati</taxon>
        <taxon>Bacteroidota</taxon>
        <taxon>Flavobacteriia</taxon>
        <taxon>Flavobacteriales</taxon>
        <taxon>Flavobacteriaceae</taxon>
        <taxon>Tenacibaculum</taxon>
    </lineage>
</organism>
<accession>A0A2H1ED13</accession>
<sequence length="95" mass="11256">MDNFDTIIEKGKTRGYSETCIKDNQEYICEYAIRKKDGKYIGYYFKILSHKMDQYEDYAHEEYKNFETVIDAVNFIQKKGGNIDLFKPMKGNSII</sequence>
<keyword evidence="2" id="KW-1185">Reference proteome</keyword>
<evidence type="ECO:0000313" key="2">
    <source>
        <dbReference type="Proteomes" id="UP000231564"/>
    </source>
</evidence>
<protein>
    <submittedName>
        <fullName evidence="1">Uncharacterized protein</fullName>
    </submittedName>
</protein>
<dbReference type="AlphaFoldDB" id="A0A2H1ED13"/>
<dbReference type="RefSeq" id="WP_024742612.1">
    <property type="nucleotide sequence ID" value="NZ_BAUG01000151.1"/>
</dbReference>
<dbReference type="OrthoDB" id="6981542at2"/>